<dbReference type="Gene3D" id="3.30.420.10">
    <property type="entry name" value="Ribonuclease H-like superfamily/Ribonuclease H"/>
    <property type="match status" value="1"/>
</dbReference>
<keyword evidence="1" id="KW-0645">Protease</keyword>
<keyword evidence="3" id="KW-0548">Nucleotidyltransferase</keyword>
<keyword evidence="8" id="KW-0378">Hydrolase</keyword>
<dbReference type="GO" id="GO:0006508">
    <property type="term" value="P:proteolysis"/>
    <property type="evidence" value="ECO:0007669"/>
    <property type="project" value="UniProtKB-KW"/>
</dbReference>
<organism evidence="16 17">
    <name type="scientific">Paspalum notatum var. saurae</name>
    <dbReference type="NCBI Taxonomy" id="547442"/>
    <lineage>
        <taxon>Eukaryota</taxon>
        <taxon>Viridiplantae</taxon>
        <taxon>Streptophyta</taxon>
        <taxon>Embryophyta</taxon>
        <taxon>Tracheophyta</taxon>
        <taxon>Spermatophyta</taxon>
        <taxon>Magnoliopsida</taxon>
        <taxon>Liliopsida</taxon>
        <taxon>Poales</taxon>
        <taxon>Poaceae</taxon>
        <taxon>PACMAD clade</taxon>
        <taxon>Panicoideae</taxon>
        <taxon>Andropogonodae</taxon>
        <taxon>Paspaleae</taxon>
        <taxon>Paspalinae</taxon>
        <taxon>Paspalum</taxon>
    </lineage>
</organism>
<dbReference type="Gene3D" id="3.10.20.370">
    <property type="match status" value="1"/>
</dbReference>
<keyword evidence="4" id="KW-0540">Nuclease</keyword>
<protein>
    <recommendedName>
        <fullName evidence="15">Integrase catalytic domain-containing protein</fullName>
    </recommendedName>
</protein>
<evidence type="ECO:0000256" key="6">
    <source>
        <dbReference type="ARBA" id="ARBA00022750"/>
    </source>
</evidence>
<dbReference type="AlphaFoldDB" id="A0AAQ3UGN7"/>
<dbReference type="CDD" id="cd09274">
    <property type="entry name" value="RNase_HI_RT_Ty3"/>
    <property type="match status" value="1"/>
</dbReference>
<dbReference type="InterPro" id="IPR012337">
    <property type="entry name" value="RNaseH-like_sf"/>
</dbReference>
<dbReference type="InterPro" id="IPR036397">
    <property type="entry name" value="RNaseH_sf"/>
</dbReference>
<dbReference type="PANTHER" id="PTHR37984:SF5">
    <property type="entry name" value="PROTEIN NYNRIN-LIKE"/>
    <property type="match status" value="1"/>
</dbReference>
<dbReference type="InterPro" id="IPR041588">
    <property type="entry name" value="Integrase_H2C2"/>
</dbReference>
<feature type="domain" description="Integrase catalytic" evidence="15">
    <location>
        <begin position="278"/>
        <end position="441"/>
    </location>
</feature>
<dbReference type="InterPro" id="IPR050951">
    <property type="entry name" value="Retrovirus_Pol_polyprotein"/>
</dbReference>
<dbReference type="InterPro" id="IPR001584">
    <property type="entry name" value="Integrase_cat-core"/>
</dbReference>
<keyword evidence="12" id="KW-0239">DNA-directed DNA polymerase</keyword>
<dbReference type="GO" id="GO:0046872">
    <property type="term" value="F:metal ion binding"/>
    <property type="evidence" value="ECO:0007669"/>
    <property type="project" value="UniProtKB-KW"/>
</dbReference>
<keyword evidence="14" id="KW-0233">DNA recombination</keyword>
<dbReference type="GO" id="GO:0015074">
    <property type="term" value="P:DNA integration"/>
    <property type="evidence" value="ECO:0007669"/>
    <property type="project" value="UniProtKB-KW"/>
</dbReference>
<accession>A0AAQ3UGN7</accession>
<dbReference type="GO" id="GO:0004190">
    <property type="term" value="F:aspartic-type endopeptidase activity"/>
    <property type="evidence" value="ECO:0007669"/>
    <property type="project" value="UniProtKB-KW"/>
</dbReference>
<dbReference type="GO" id="GO:0003887">
    <property type="term" value="F:DNA-directed DNA polymerase activity"/>
    <property type="evidence" value="ECO:0007669"/>
    <property type="project" value="UniProtKB-KW"/>
</dbReference>
<dbReference type="Pfam" id="PF17921">
    <property type="entry name" value="Integrase_H2C2"/>
    <property type="match status" value="1"/>
</dbReference>
<evidence type="ECO:0000256" key="9">
    <source>
        <dbReference type="ARBA" id="ARBA00022842"/>
    </source>
</evidence>
<keyword evidence="6" id="KW-0064">Aspartyl protease</keyword>
<dbReference type="Proteomes" id="UP001341281">
    <property type="component" value="Chromosome 08"/>
</dbReference>
<dbReference type="SUPFAM" id="SSF56672">
    <property type="entry name" value="DNA/RNA polymerases"/>
    <property type="match status" value="1"/>
</dbReference>
<dbReference type="InterPro" id="IPR041373">
    <property type="entry name" value="RT_RNaseH"/>
</dbReference>
<evidence type="ECO:0000256" key="7">
    <source>
        <dbReference type="ARBA" id="ARBA00022759"/>
    </source>
</evidence>
<keyword evidence="17" id="KW-1185">Reference proteome</keyword>
<proteinExistence type="predicted"/>
<evidence type="ECO:0000256" key="1">
    <source>
        <dbReference type="ARBA" id="ARBA00022670"/>
    </source>
</evidence>
<keyword evidence="13" id="KW-0238">DNA-binding</keyword>
<dbReference type="GO" id="GO:0006310">
    <property type="term" value="P:DNA recombination"/>
    <property type="evidence" value="ECO:0007669"/>
    <property type="project" value="UniProtKB-KW"/>
</dbReference>
<dbReference type="Gene3D" id="1.10.340.70">
    <property type="match status" value="1"/>
</dbReference>
<dbReference type="PANTHER" id="PTHR37984">
    <property type="entry name" value="PROTEIN CBG26694"/>
    <property type="match status" value="1"/>
</dbReference>
<keyword evidence="9" id="KW-0460">Magnesium</keyword>
<keyword evidence="7" id="KW-0255">Endonuclease</keyword>
<name>A0AAQ3UGN7_PASNO</name>
<evidence type="ECO:0000256" key="12">
    <source>
        <dbReference type="ARBA" id="ARBA00022932"/>
    </source>
</evidence>
<evidence type="ECO:0000256" key="10">
    <source>
        <dbReference type="ARBA" id="ARBA00022908"/>
    </source>
</evidence>
<dbReference type="GO" id="GO:0004519">
    <property type="term" value="F:endonuclease activity"/>
    <property type="evidence" value="ECO:0007669"/>
    <property type="project" value="UniProtKB-KW"/>
</dbReference>
<dbReference type="Pfam" id="PF24626">
    <property type="entry name" value="SH3_Tf2-1"/>
    <property type="match status" value="1"/>
</dbReference>
<dbReference type="EMBL" id="CP144752">
    <property type="protein sequence ID" value="WVZ91013.1"/>
    <property type="molecule type" value="Genomic_DNA"/>
</dbReference>
<dbReference type="PROSITE" id="PS50994">
    <property type="entry name" value="INTEGRASE"/>
    <property type="match status" value="1"/>
</dbReference>
<dbReference type="Pfam" id="PF17917">
    <property type="entry name" value="RT_RNaseH"/>
    <property type="match status" value="1"/>
</dbReference>
<dbReference type="FunFam" id="3.10.20.370:FF:000001">
    <property type="entry name" value="Retrovirus-related Pol polyprotein from transposon 17.6-like protein"/>
    <property type="match status" value="1"/>
</dbReference>
<dbReference type="SUPFAM" id="SSF53098">
    <property type="entry name" value="Ribonuclease H-like"/>
    <property type="match status" value="1"/>
</dbReference>
<keyword evidence="11" id="KW-0695">RNA-directed DNA polymerase</keyword>
<evidence type="ECO:0000256" key="13">
    <source>
        <dbReference type="ARBA" id="ARBA00023125"/>
    </source>
</evidence>
<sequence>MHKPFSVSCDASRLGLGCVLMQEGKVIAYASRQLRDHEKNYPTHDLELAAVVHALKVWRHYLFGQKCDIYLDHKSLKYIFTRTELNMRQRRWLELIKDYDLEIHYHPGKANVVADALSRKSQISLLWAKELPDELAIEFDRLSLGFLNNTEGTVSMEFEPTLEQEIRKGQLNDEKIKEIKELIKLDKAPGFQVDADGTVWHGDRICVPNIKSIRDLILKEAHETAYSIHPGSEKMYQDLKQKFWWYGMKREVAEYVALCDVCQRVKAEHQKPAGLLQPLKIPEWKWEEIGMDFIVGLPRTQSGFDSIWVVVDRLTKVAHFIPVKTTYSGAKLAELYMSRIVCLHGVPKKIVSDRGTQFTSHFWKRLHESMGTKLNFSSAYHPQTDGQTERTNQILEDMLRACAIQYGTSWDKSLPYAEFSYNNSYQASIKMSPFRALYGRRCELHCIGINRERSGLLKLDEKSYADNRRRDLEFTVGDYVYLKVSPIRGLRRFKVKGKLAPRYIGPFKIIDRKGEVAYQPELLDRLSGVHDVFHVSRLKKCTRVHEEREDYRNRIIKMCKVKWSHHTAEEATWEREDDLRADYPELFASQS</sequence>
<dbReference type="InterPro" id="IPR043502">
    <property type="entry name" value="DNA/RNA_pol_sf"/>
</dbReference>
<evidence type="ECO:0000256" key="14">
    <source>
        <dbReference type="ARBA" id="ARBA00023172"/>
    </source>
</evidence>
<keyword evidence="10" id="KW-0229">DNA integration</keyword>
<dbReference type="InterPro" id="IPR056924">
    <property type="entry name" value="SH3_Tf2-1"/>
</dbReference>
<evidence type="ECO:0000256" key="8">
    <source>
        <dbReference type="ARBA" id="ARBA00022801"/>
    </source>
</evidence>
<keyword evidence="2" id="KW-0808">Transferase</keyword>
<dbReference type="FunFam" id="3.30.420.10:FF:000032">
    <property type="entry name" value="Retrovirus-related Pol polyprotein from transposon 297-like Protein"/>
    <property type="match status" value="1"/>
</dbReference>
<evidence type="ECO:0000259" key="15">
    <source>
        <dbReference type="PROSITE" id="PS50994"/>
    </source>
</evidence>
<evidence type="ECO:0000256" key="11">
    <source>
        <dbReference type="ARBA" id="ARBA00022918"/>
    </source>
</evidence>
<keyword evidence="5" id="KW-0479">Metal-binding</keyword>
<reference evidence="16 17" key="1">
    <citation type="submission" date="2024-02" db="EMBL/GenBank/DDBJ databases">
        <title>High-quality chromosome-scale genome assembly of Pensacola bahiagrass (Paspalum notatum Flugge var. saurae).</title>
        <authorList>
            <person name="Vega J.M."/>
            <person name="Podio M."/>
            <person name="Orjuela J."/>
            <person name="Siena L.A."/>
            <person name="Pessino S.C."/>
            <person name="Combes M.C."/>
            <person name="Mariac C."/>
            <person name="Albertini E."/>
            <person name="Pupilli F."/>
            <person name="Ortiz J.P.A."/>
            <person name="Leblanc O."/>
        </authorList>
    </citation>
    <scope>NUCLEOTIDE SEQUENCE [LARGE SCALE GENOMIC DNA]</scope>
    <source>
        <strain evidence="16">R1</strain>
        <tissue evidence="16">Leaf</tissue>
    </source>
</reference>
<evidence type="ECO:0000256" key="2">
    <source>
        <dbReference type="ARBA" id="ARBA00022679"/>
    </source>
</evidence>
<dbReference type="GO" id="GO:0003677">
    <property type="term" value="F:DNA binding"/>
    <property type="evidence" value="ECO:0007669"/>
    <property type="project" value="UniProtKB-KW"/>
</dbReference>
<evidence type="ECO:0000313" key="17">
    <source>
        <dbReference type="Proteomes" id="UP001341281"/>
    </source>
</evidence>
<evidence type="ECO:0000256" key="5">
    <source>
        <dbReference type="ARBA" id="ARBA00022723"/>
    </source>
</evidence>
<evidence type="ECO:0000256" key="4">
    <source>
        <dbReference type="ARBA" id="ARBA00022722"/>
    </source>
</evidence>
<dbReference type="GO" id="GO:0003964">
    <property type="term" value="F:RNA-directed DNA polymerase activity"/>
    <property type="evidence" value="ECO:0007669"/>
    <property type="project" value="UniProtKB-KW"/>
</dbReference>
<evidence type="ECO:0000256" key="3">
    <source>
        <dbReference type="ARBA" id="ARBA00022695"/>
    </source>
</evidence>
<evidence type="ECO:0000313" key="16">
    <source>
        <dbReference type="EMBL" id="WVZ91013.1"/>
    </source>
</evidence>
<gene>
    <name evidence="16" type="ORF">U9M48_037246</name>
</gene>